<keyword evidence="2 11" id="KW-0963">Cytoplasm</keyword>
<feature type="domain" description="Isocitrate dehydrogenase kinase/phosphatase (AceK) regulatory" evidence="13">
    <location>
        <begin position="9"/>
        <end position="309"/>
    </location>
</feature>
<keyword evidence="15" id="KW-1185">Reference proteome</keyword>
<dbReference type="NCBIfam" id="NF002804">
    <property type="entry name" value="PRK02946.1"/>
    <property type="match status" value="1"/>
</dbReference>
<evidence type="ECO:0000256" key="5">
    <source>
        <dbReference type="ARBA" id="ARBA00022679"/>
    </source>
</evidence>
<evidence type="ECO:0000256" key="3">
    <source>
        <dbReference type="ARBA" id="ARBA00022527"/>
    </source>
</evidence>
<dbReference type="InterPro" id="IPR010452">
    <property type="entry name" value="Isocitrate_DH_AceK"/>
</dbReference>
<evidence type="ECO:0000256" key="1">
    <source>
        <dbReference type="ARBA" id="ARBA00022435"/>
    </source>
</evidence>
<keyword evidence="3 11" id="KW-0723">Serine/threonine-protein kinase</keyword>
<dbReference type="EC" id="3.1.3.-" evidence="11"/>
<comment type="catalytic activity">
    <reaction evidence="11">
        <text>L-seryl-[isocitrate dehydrogenase] + ATP = O-phospho-L-seryl-[isocitrate dehydrogenase] + ADP + H(+)</text>
        <dbReference type="Rhea" id="RHEA:43540"/>
        <dbReference type="Rhea" id="RHEA-COMP:10605"/>
        <dbReference type="Rhea" id="RHEA-COMP:10606"/>
        <dbReference type="ChEBI" id="CHEBI:15378"/>
        <dbReference type="ChEBI" id="CHEBI:29999"/>
        <dbReference type="ChEBI" id="CHEBI:30616"/>
        <dbReference type="ChEBI" id="CHEBI:83421"/>
        <dbReference type="ChEBI" id="CHEBI:456216"/>
        <dbReference type="EC" id="2.7.11.5"/>
    </reaction>
</comment>
<feature type="binding site" evidence="11">
    <location>
        <begin position="315"/>
        <end position="321"/>
    </location>
    <ligand>
        <name>ATP</name>
        <dbReference type="ChEBI" id="CHEBI:30616"/>
    </ligand>
</feature>
<dbReference type="GO" id="GO:0004721">
    <property type="term" value="F:phosphoprotein phosphatase activity"/>
    <property type="evidence" value="ECO:0007669"/>
    <property type="project" value="UniProtKB-KW"/>
</dbReference>
<feature type="binding site" evidence="11">
    <location>
        <position position="336"/>
    </location>
    <ligand>
        <name>ATP</name>
        <dbReference type="ChEBI" id="CHEBI:30616"/>
    </ligand>
</feature>
<dbReference type="AlphaFoldDB" id="A0A8J7FG57"/>
<proteinExistence type="inferred from homology"/>
<reference evidence="14" key="1">
    <citation type="submission" date="2020-10" db="EMBL/GenBank/DDBJ databases">
        <title>Bacterium isolated from coastal waters sediment.</title>
        <authorList>
            <person name="Chen R.-J."/>
            <person name="Lu D.-C."/>
            <person name="Zhu K.-L."/>
            <person name="Du Z.-J."/>
        </authorList>
    </citation>
    <scope>NUCLEOTIDE SEQUENCE</scope>
    <source>
        <strain evidence="14">N1Y112</strain>
    </source>
</reference>
<comment type="similarity">
    <text evidence="11">Belongs to the AceK family.</text>
</comment>
<dbReference type="PANTHER" id="PTHR39559:SF1">
    <property type="entry name" value="ISOCITRATE DEHYDROGENASE KINASE_PHOSPHATASE"/>
    <property type="match status" value="1"/>
</dbReference>
<evidence type="ECO:0000313" key="14">
    <source>
        <dbReference type="EMBL" id="MBE9399084.1"/>
    </source>
</evidence>
<dbReference type="RefSeq" id="WP_193954780.1">
    <property type="nucleotide sequence ID" value="NZ_JADEYS010000022.1"/>
</dbReference>
<evidence type="ECO:0000259" key="13">
    <source>
        <dbReference type="Pfam" id="PF20423"/>
    </source>
</evidence>
<dbReference type="EMBL" id="JADEYS010000022">
    <property type="protein sequence ID" value="MBE9399084.1"/>
    <property type="molecule type" value="Genomic_DNA"/>
</dbReference>
<keyword evidence="7 11" id="KW-0418">Kinase</keyword>
<comment type="caution">
    <text evidence="14">The sequence shown here is derived from an EMBL/GenBank/DDBJ whole genome shotgun (WGS) entry which is preliminary data.</text>
</comment>
<dbReference type="GO" id="GO:0005524">
    <property type="term" value="F:ATP binding"/>
    <property type="evidence" value="ECO:0007669"/>
    <property type="project" value="UniProtKB-UniRule"/>
</dbReference>
<keyword evidence="4 11" id="KW-0816">Tricarboxylic acid cycle</keyword>
<dbReference type="HAMAP" id="MF_00747">
    <property type="entry name" value="AceK"/>
    <property type="match status" value="1"/>
</dbReference>
<dbReference type="PIRSF" id="PIRSF000719">
    <property type="entry name" value="AceK"/>
    <property type="match status" value="1"/>
</dbReference>
<evidence type="ECO:0000256" key="10">
    <source>
        <dbReference type="ARBA" id="ARBA00022912"/>
    </source>
</evidence>
<keyword evidence="1 11" id="KW-0329">Glyoxylate bypass</keyword>
<keyword evidence="5 11" id="KW-0808">Transferase</keyword>
<keyword evidence="9 11" id="KW-0067">ATP-binding</keyword>
<gene>
    <name evidence="11 14" type="primary">aceK</name>
    <name evidence="14" type="ORF">IOQ59_17630</name>
</gene>
<evidence type="ECO:0000256" key="11">
    <source>
        <dbReference type="HAMAP-Rule" id="MF_00747"/>
    </source>
</evidence>
<evidence type="ECO:0000256" key="2">
    <source>
        <dbReference type="ARBA" id="ARBA00022490"/>
    </source>
</evidence>
<dbReference type="GO" id="GO:0006097">
    <property type="term" value="P:glyoxylate cycle"/>
    <property type="evidence" value="ECO:0007669"/>
    <property type="project" value="UniProtKB-UniRule"/>
</dbReference>
<sequence>MVMLAEQIAQDILQSFSDYRAHFHRITAGAKARFELADWGAVQHASTERINLYESMCQDAAEALQRSVGESVHTSDLWLLAKQAYINLIVLRDDFELAETYYNSIYCRLFGHLQLDDQHMFIHSSMAGRIVDSGDEIYRTYYPVRGLQVMISTLLDDVAFDIPWENKRRDIRNIMRHVRNNMADEFNDAESTSIEVVKTVFYRNKGAYIVGRVRTQDKQLPFVLPLLNNEAGGLYVDTLITEENDVSVIFSFTRAYFMADVNVPSEFIRFMQSILPMKSVAELYSSVGFYKQGKAEFYRTFIEHLKNSDDELIVAPGIKGMVMTVFTLPSYPLVFKVIKDSFSSSKYIARSTVIEKYQLVKRHDRVGRMADTMEFTNFSFPRARFSDELIDELQKVAGSSVEIETDRVLIKHLWTERRMTPLNIHINEALANKDEYAVFHAINEFGKCIKQLAAANIFAGDMLFKNFGITRHGRVVFYDYDEIMYLTECNFREIPEALYPEQEMMDEPWYSVGPTDVFPEELHILTRCDRTVRKIFNELHQDLLDVKFWREMQNQVRAGNIMDVFPYRKVKRFLRN</sequence>
<evidence type="ECO:0000259" key="12">
    <source>
        <dbReference type="Pfam" id="PF06315"/>
    </source>
</evidence>
<dbReference type="InterPro" id="IPR046854">
    <property type="entry name" value="AceK_regulatory"/>
</dbReference>
<accession>A0A8J7FG57</accession>
<dbReference type="InterPro" id="IPR046855">
    <property type="entry name" value="AceK_kinase"/>
</dbReference>
<dbReference type="EC" id="2.7.11.5" evidence="11"/>
<feature type="active site" evidence="11">
    <location>
        <position position="371"/>
    </location>
</feature>
<dbReference type="GO" id="GO:0008772">
    <property type="term" value="F:[isocitrate dehydrogenase (NADP+)] kinase activity"/>
    <property type="evidence" value="ECO:0007669"/>
    <property type="project" value="UniProtKB-UniRule"/>
</dbReference>
<feature type="domain" description="Isocitrate dehydrogenase kinase/phosphatase (AceK) kinase" evidence="12">
    <location>
        <begin position="310"/>
        <end position="569"/>
    </location>
</feature>
<evidence type="ECO:0000256" key="8">
    <source>
        <dbReference type="ARBA" id="ARBA00022801"/>
    </source>
</evidence>
<evidence type="ECO:0000256" key="4">
    <source>
        <dbReference type="ARBA" id="ARBA00022532"/>
    </source>
</evidence>
<keyword evidence="6 11" id="KW-0547">Nucleotide-binding</keyword>
<dbReference type="Pfam" id="PF20423">
    <property type="entry name" value="AceK_regulatory"/>
    <property type="match status" value="1"/>
</dbReference>
<dbReference type="Proteomes" id="UP000640333">
    <property type="component" value="Unassembled WGS sequence"/>
</dbReference>
<dbReference type="GO" id="GO:0004674">
    <property type="term" value="F:protein serine/threonine kinase activity"/>
    <property type="evidence" value="ECO:0007669"/>
    <property type="project" value="UniProtKB-KW"/>
</dbReference>
<dbReference type="GO" id="GO:0006099">
    <property type="term" value="P:tricarboxylic acid cycle"/>
    <property type="evidence" value="ECO:0007669"/>
    <property type="project" value="UniProtKB-UniRule"/>
</dbReference>
<evidence type="ECO:0000313" key="15">
    <source>
        <dbReference type="Proteomes" id="UP000640333"/>
    </source>
</evidence>
<evidence type="ECO:0000256" key="7">
    <source>
        <dbReference type="ARBA" id="ARBA00022777"/>
    </source>
</evidence>
<dbReference type="GO" id="GO:0006006">
    <property type="term" value="P:glucose metabolic process"/>
    <property type="evidence" value="ECO:0007669"/>
    <property type="project" value="InterPro"/>
</dbReference>
<comment type="function">
    <text evidence="11">Bifunctional enzyme which can phosphorylate or dephosphorylate isocitrate dehydrogenase (IDH) on a specific serine residue. This is a regulatory mechanism which enables bacteria to bypass the Krebs cycle via the glyoxylate shunt in response to the source of carbon. When bacteria are grown on glucose, IDH is fully active and unphosphorylated, but when grown on acetate or ethanol, the activity of IDH declines drastically concomitant with its phosphorylation.</text>
</comment>
<evidence type="ECO:0000256" key="9">
    <source>
        <dbReference type="ARBA" id="ARBA00022840"/>
    </source>
</evidence>
<dbReference type="Pfam" id="PF06315">
    <property type="entry name" value="AceK_kinase"/>
    <property type="match status" value="1"/>
</dbReference>
<dbReference type="GO" id="GO:0005737">
    <property type="term" value="C:cytoplasm"/>
    <property type="evidence" value="ECO:0007669"/>
    <property type="project" value="UniProtKB-SubCell"/>
</dbReference>
<dbReference type="PANTHER" id="PTHR39559">
    <property type="match status" value="1"/>
</dbReference>
<comment type="subcellular location">
    <subcellularLocation>
        <location evidence="11">Cytoplasm</location>
    </subcellularLocation>
</comment>
<name>A0A8J7FG57_9GAMM</name>
<dbReference type="GO" id="GO:0016208">
    <property type="term" value="F:AMP binding"/>
    <property type="evidence" value="ECO:0007669"/>
    <property type="project" value="TreeGrafter"/>
</dbReference>
<organism evidence="14 15">
    <name type="scientific">Pontibacterium sinense</name>
    <dbReference type="NCBI Taxonomy" id="2781979"/>
    <lineage>
        <taxon>Bacteria</taxon>
        <taxon>Pseudomonadati</taxon>
        <taxon>Pseudomonadota</taxon>
        <taxon>Gammaproteobacteria</taxon>
        <taxon>Oceanospirillales</taxon>
        <taxon>Oceanospirillaceae</taxon>
        <taxon>Pontibacterium</taxon>
    </lineage>
</organism>
<protein>
    <recommendedName>
        <fullName evidence="11">Isocitrate dehydrogenase kinase/phosphatase</fullName>
        <shortName evidence="11">IDH kinase/phosphatase</shortName>
        <shortName evidence="11">IDHK/P</shortName>
        <ecNumber evidence="11">2.7.11.5</ecNumber>
        <ecNumber evidence="11">3.1.3.-</ecNumber>
    </recommendedName>
</protein>
<evidence type="ECO:0000256" key="6">
    <source>
        <dbReference type="ARBA" id="ARBA00022741"/>
    </source>
</evidence>
<keyword evidence="10 11" id="KW-0904">Protein phosphatase</keyword>
<keyword evidence="8 11" id="KW-0378">Hydrolase</keyword>